<dbReference type="Pfam" id="PF12838">
    <property type="entry name" value="Fer4_7"/>
    <property type="match status" value="1"/>
</dbReference>
<dbReference type="RefSeq" id="WP_069860116.1">
    <property type="nucleotide sequence ID" value="NZ_BDFE01000020.1"/>
</dbReference>
<dbReference type="AlphaFoldDB" id="A0A194ALI8"/>
<evidence type="ECO:0000256" key="4">
    <source>
        <dbReference type="ARBA" id="ARBA00023014"/>
    </source>
</evidence>
<keyword evidence="7" id="KW-1185">Reference proteome</keyword>
<dbReference type="OrthoDB" id="9794954at2"/>
<dbReference type="PROSITE" id="PS00198">
    <property type="entry name" value="4FE4S_FER_1"/>
    <property type="match status" value="2"/>
</dbReference>
<dbReference type="GO" id="GO:0051539">
    <property type="term" value="F:4 iron, 4 sulfur cluster binding"/>
    <property type="evidence" value="ECO:0007669"/>
    <property type="project" value="UniProtKB-KW"/>
</dbReference>
<keyword evidence="2" id="KW-0479">Metal-binding</keyword>
<organism evidence="6 7">
    <name type="scientific">Desulfoplanes formicivorans</name>
    <dbReference type="NCBI Taxonomy" id="1592317"/>
    <lineage>
        <taxon>Bacteria</taxon>
        <taxon>Pseudomonadati</taxon>
        <taxon>Thermodesulfobacteriota</taxon>
        <taxon>Desulfovibrionia</taxon>
        <taxon>Desulfovibrionales</taxon>
        <taxon>Desulfoplanaceae</taxon>
        <taxon>Desulfoplanes</taxon>
    </lineage>
</organism>
<feature type="domain" description="4Fe-4S ferredoxin-type" evidence="5">
    <location>
        <begin position="1"/>
        <end position="29"/>
    </location>
</feature>
<comment type="caution">
    <text evidence="6">The sequence shown here is derived from an EMBL/GenBank/DDBJ whole genome shotgun (WGS) entry which is preliminary data.</text>
</comment>
<dbReference type="InterPro" id="IPR017896">
    <property type="entry name" value="4Fe4S_Fe-S-bd"/>
</dbReference>
<keyword evidence="1" id="KW-0004">4Fe-4S</keyword>
<sequence>MTIQSIKGCIGCGTCVSTCPTDVIRQNSQTGKAFIKYSADCQLCHLCQMYCPVDAITINPDKSIPVIVAWG</sequence>
<evidence type="ECO:0000313" key="6">
    <source>
        <dbReference type="EMBL" id="GAU09891.1"/>
    </source>
</evidence>
<dbReference type="EMBL" id="BDFE01000020">
    <property type="protein sequence ID" value="GAU09891.1"/>
    <property type="molecule type" value="Genomic_DNA"/>
</dbReference>
<name>A0A194ALI8_9BACT</name>
<protein>
    <submittedName>
        <fullName evidence="6">Iron-sulfur cluster binding protein</fullName>
    </submittedName>
</protein>
<dbReference type="PANTHER" id="PTHR43687">
    <property type="entry name" value="ADENYLYLSULFATE REDUCTASE, BETA SUBUNIT"/>
    <property type="match status" value="1"/>
</dbReference>
<evidence type="ECO:0000259" key="5">
    <source>
        <dbReference type="PROSITE" id="PS51379"/>
    </source>
</evidence>
<evidence type="ECO:0000256" key="2">
    <source>
        <dbReference type="ARBA" id="ARBA00022723"/>
    </source>
</evidence>
<gene>
    <name evidence="6" type="ORF">DPF_2627</name>
</gene>
<keyword evidence="4" id="KW-0411">Iron-sulfur</keyword>
<dbReference type="SUPFAM" id="SSF54862">
    <property type="entry name" value="4Fe-4S ferredoxins"/>
    <property type="match status" value="1"/>
</dbReference>
<evidence type="ECO:0000313" key="7">
    <source>
        <dbReference type="Proteomes" id="UP000095200"/>
    </source>
</evidence>
<dbReference type="GO" id="GO:0046872">
    <property type="term" value="F:metal ion binding"/>
    <property type="evidence" value="ECO:0007669"/>
    <property type="project" value="UniProtKB-KW"/>
</dbReference>
<accession>A0A194ALI8</accession>
<dbReference type="STRING" id="1592317.DPF_2627"/>
<proteinExistence type="predicted"/>
<dbReference type="PANTHER" id="PTHR43687:SF1">
    <property type="entry name" value="FERREDOXIN III"/>
    <property type="match status" value="1"/>
</dbReference>
<dbReference type="Gene3D" id="3.30.70.20">
    <property type="match status" value="1"/>
</dbReference>
<evidence type="ECO:0000256" key="1">
    <source>
        <dbReference type="ARBA" id="ARBA00022485"/>
    </source>
</evidence>
<keyword evidence="3" id="KW-0408">Iron</keyword>
<feature type="domain" description="4Fe-4S ferredoxin-type" evidence="5">
    <location>
        <begin position="31"/>
        <end position="61"/>
    </location>
</feature>
<dbReference type="PROSITE" id="PS51379">
    <property type="entry name" value="4FE4S_FER_2"/>
    <property type="match status" value="2"/>
</dbReference>
<dbReference type="Proteomes" id="UP000095200">
    <property type="component" value="Unassembled WGS sequence"/>
</dbReference>
<reference evidence="7" key="1">
    <citation type="submission" date="2016-06" db="EMBL/GenBank/DDBJ databases">
        <title>Draft genome sequence of Desulfoplanes formicivorans strain Pf12B.</title>
        <authorList>
            <person name="Watanabe M."/>
            <person name="Kojima H."/>
            <person name="Fukui M."/>
        </authorList>
    </citation>
    <scope>NUCLEOTIDE SEQUENCE [LARGE SCALE GENOMIC DNA]</scope>
    <source>
        <strain evidence="7">Pf12B</strain>
    </source>
</reference>
<evidence type="ECO:0000256" key="3">
    <source>
        <dbReference type="ARBA" id="ARBA00023004"/>
    </source>
</evidence>
<dbReference type="InterPro" id="IPR017900">
    <property type="entry name" value="4Fe4S_Fe_S_CS"/>
</dbReference>
<dbReference type="InterPro" id="IPR050572">
    <property type="entry name" value="Fe-S_Ferredoxin"/>
</dbReference>